<proteinExistence type="predicted"/>
<dbReference type="AlphaFoldDB" id="A0A0E9XI00"/>
<evidence type="ECO:0000313" key="1">
    <source>
        <dbReference type="EMBL" id="JAI02077.1"/>
    </source>
</evidence>
<accession>A0A0E9XI00</accession>
<sequence length="17" mass="1991">MHWYTEGKSTCCDLGIF</sequence>
<reference evidence="1" key="2">
    <citation type="journal article" date="2015" name="Fish Shellfish Immunol.">
        <title>Early steps in the European eel (Anguilla anguilla)-Vibrio vulnificus interaction in the gills: Role of the RtxA13 toxin.</title>
        <authorList>
            <person name="Callol A."/>
            <person name="Pajuelo D."/>
            <person name="Ebbesson L."/>
            <person name="Teles M."/>
            <person name="MacKenzie S."/>
            <person name="Amaro C."/>
        </authorList>
    </citation>
    <scope>NUCLEOTIDE SEQUENCE</scope>
</reference>
<dbReference type="EMBL" id="GBXM01006501">
    <property type="protein sequence ID" value="JAI02077.1"/>
    <property type="molecule type" value="Transcribed_RNA"/>
</dbReference>
<reference evidence="1" key="1">
    <citation type="submission" date="2014-11" db="EMBL/GenBank/DDBJ databases">
        <authorList>
            <person name="Amaro Gonzalez C."/>
        </authorList>
    </citation>
    <scope>NUCLEOTIDE SEQUENCE</scope>
</reference>
<protein>
    <submittedName>
        <fullName evidence="1">Uncharacterized protein</fullName>
    </submittedName>
</protein>
<name>A0A0E9XI00_ANGAN</name>
<organism evidence="1">
    <name type="scientific">Anguilla anguilla</name>
    <name type="common">European freshwater eel</name>
    <name type="synonym">Muraena anguilla</name>
    <dbReference type="NCBI Taxonomy" id="7936"/>
    <lineage>
        <taxon>Eukaryota</taxon>
        <taxon>Metazoa</taxon>
        <taxon>Chordata</taxon>
        <taxon>Craniata</taxon>
        <taxon>Vertebrata</taxon>
        <taxon>Euteleostomi</taxon>
        <taxon>Actinopterygii</taxon>
        <taxon>Neopterygii</taxon>
        <taxon>Teleostei</taxon>
        <taxon>Anguilliformes</taxon>
        <taxon>Anguillidae</taxon>
        <taxon>Anguilla</taxon>
    </lineage>
</organism>